<proteinExistence type="predicted"/>
<name>A0AAN8CD80_9TELE</name>
<dbReference type="SUPFAM" id="SSF48371">
    <property type="entry name" value="ARM repeat"/>
    <property type="match status" value="1"/>
</dbReference>
<feature type="domain" description="LRRK2 ARM repeat" evidence="1">
    <location>
        <begin position="12"/>
        <end position="231"/>
    </location>
</feature>
<sequence>MVNQEELEERLKKLVVRLKIPQEDRQVCTLVQIIQDLLFLAHTDNAAELFEGKSVHAPLVLVLSSYSSSKGVQQVGWSLLCRLIEICPATLEQLTRPLQAAKEWEVLGVHQQILKVFSQYSSDCRVTMVGLRALALLLRSDMILRLVLEEDEDDVFVLVVQAMKMFPSSEEVQLQGCAALQLLLEEGVSDEHLVEFVENQDHVVVLAALQRFSDSPELLLQAMKVLLPLARIGETSGHPSECL</sequence>
<dbReference type="Pfam" id="PF23744">
    <property type="entry name" value="ARM_LRRK2"/>
    <property type="match status" value="1"/>
</dbReference>
<dbReference type="InterPro" id="IPR011989">
    <property type="entry name" value="ARM-like"/>
</dbReference>
<dbReference type="InterPro" id="IPR016024">
    <property type="entry name" value="ARM-type_fold"/>
</dbReference>
<comment type="caution">
    <text evidence="2">The sequence shown here is derived from an EMBL/GenBank/DDBJ whole genome shotgun (WGS) entry which is preliminary data.</text>
</comment>
<dbReference type="Proteomes" id="UP001335648">
    <property type="component" value="Unassembled WGS sequence"/>
</dbReference>
<gene>
    <name evidence="2" type="ORF">CesoFtcFv8_007080</name>
</gene>
<accession>A0AAN8CD80</accession>
<evidence type="ECO:0000313" key="3">
    <source>
        <dbReference type="Proteomes" id="UP001335648"/>
    </source>
</evidence>
<dbReference type="EMBL" id="JAULUE010002051">
    <property type="protein sequence ID" value="KAK5901751.1"/>
    <property type="molecule type" value="Genomic_DNA"/>
</dbReference>
<evidence type="ECO:0000259" key="1">
    <source>
        <dbReference type="Pfam" id="PF23744"/>
    </source>
</evidence>
<protein>
    <recommendedName>
        <fullName evidence="1">LRRK2 ARM repeat domain-containing protein</fullName>
    </recommendedName>
</protein>
<organism evidence="2 3">
    <name type="scientific">Champsocephalus esox</name>
    <name type="common">pike icefish</name>
    <dbReference type="NCBI Taxonomy" id="159716"/>
    <lineage>
        <taxon>Eukaryota</taxon>
        <taxon>Metazoa</taxon>
        <taxon>Chordata</taxon>
        <taxon>Craniata</taxon>
        <taxon>Vertebrata</taxon>
        <taxon>Euteleostomi</taxon>
        <taxon>Actinopterygii</taxon>
        <taxon>Neopterygii</taxon>
        <taxon>Teleostei</taxon>
        <taxon>Neoteleostei</taxon>
        <taxon>Acanthomorphata</taxon>
        <taxon>Eupercaria</taxon>
        <taxon>Perciformes</taxon>
        <taxon>Notothenioidei</taxon>
        <taxon>Channichthyidae</taxon>
        <taxon>Champsocephalus</taxon>
    </lineage>
</organism>
<dbReference type="InterPro" id="IPR056597">
    <property type="entry name" value="ARM_LRRK2"/>
</dbReference>
<dbReference type="AlphaFoldDB" id="A0AAN8CD80"/>
<keyword evidence="3" id="KW-1185">Reference proteome</keyword>
<reference evidence="2 3" key="1">
    <citation type="journal article" date="2023" name="Mol. Biol. Evol.">
        <title>Genomics of Secondarily Temperate Adaptation in the Only Non-Antarctic Icefish.</title>
        <authorList>
            <person name="Rivera-Colon A.G."/>
            <person name="Rayamajhi N."/>
            <person name="Minhas B.F."/>
            <person name="Madrigal G."/>
            <person name="Bilyk K.T."/>
            <person name="Yoon V."/>
            <person name="Hune M."/>
            <person name="Gregory S."/>
            <person name="Cheng C.H.C."/>
            <person name="Catchen J.M."/>
        </authorList>
    </citation>
    <scope>NUCLEOTIDE SEQUENCE [LARGE SCALE GENOMIC DNA]</scope>
    <source>
        <strain evidence="2">JC2023a</strain>
    </source>
</reference>
<evidence type="ECO:0000313" key="2">
    <source>
        <dbReference type="EMBL" id="KAK5901751.1"/>
    </source>
</evidence>
<dbReference type="Gene3D" id="1.25.10.10">
    <property type="entry name" value="Leucine-rich Repeat Variant"/>
    <property type="match status" value="1"/>
</dbReference>